<evidence type="ECO:0000256" key="1">
    <source>
        <dbReference type="SAM" id="SignalP"/>
    </source>
</evidence>
<accession>A0A346A041</accession>
<name>A0A346A041_9HYPH</name>
<dbReference type="RefSeq" id="WP_115692917.1">
    <property type="nucleotide sequence ID" value="NZ_CP031417.1"/>
</dbReference>
<feature type="signal peptide" evidence="1">
    <location>
        <begin position="1"/>
        <end position="18"/>
    </location>
</feature>
<organism evidence="2 3">
    <name type="scientific">Pseudolabrys taiwanensis</name>
    <dbReference type="NCBI Taxonomy" id="331696"/>
    <lineage>
        <taxon>Bacteria</taxon>
        <taxon>Pseudomonadati</taxon>
        <taxon>Pseudomonadota</taxon>
        <taxon>Alphaproteobacteria</taxon>
        <taxon>Hyphomicrobiales</taxon>
        <taxon>Xanthobacteraceae</taxon>
        <taxon>Pseudolabrys</taxon>
    </lineage>
</organism>
<dbReference type="PROSITE" id="PS51257">
    <property type="entry name" value="PROKAR_LIPOPROTEIN"/>
    <property type="match status" value="1"/>
</dbReference>
<proteinExistence type="predicted"/>
<evidence type="ECO:0000313" key="2">
    <source>
        <dbReference type="EMBL" id="AXK82538.1"/>
    </source>
</evidence>
<evidence type="ECO:0008006" key="4">
    <source>
        <dbReference type="Google" id="ProtNLM"/>
    </source>
</evidence>
<dbReference type="KEGG" id="ptaw:DW352_19635"/>
<feature type="chain" id="PRO_5016972323" description="Lipoprotein" evidence="1">
    <location>
        <begin position="19"/>
        <end position="137"/>
    </location>
</feature>
<gene>
    <name evidence="2" type="ORF">DW352_19635</name>
</gene>
<dbReference type="Proteomes" id="UP000254889">
    <property type="component" value="Chromosome"/>
</dbReference>
<protein>
    <recommendedName>
        <fullName evidence="4">Lipoprotein</fullName>
    </recommendedName>
</protein>
<evidence type="ECO:0000313" key="3">
    <source>
        <dbReference type="Proteomes" id="UP000254889"/>
    </source>
</evidence>
<reference evidence="2 3" key="1">
    <citation type="submission" date="2018-07" db="EMBL/GenBank/DDBJ databases">
        <authorList>
            <person name="Quirk P.G."/>
            <person name="Krulwich T.A."/>
        </authorList>
    </citation>
    <scope>NUCLEOTIDE SEQUENCE [LARGE SCALE GENOMIC DNA]</scope>
    <source>
        <strain evidence="2 3">CC-BB4</strain>
    </source>
</reference>
<dbReference type="EMBL" id="CP031417">
    <property type="protein sequence ID" value="AXK82538.1"/>
    <property type="molecule type" value="Genomic_DNA"/>
</dbReference>
<keyword evidence="3" id="KW-1185">Reference proteome</keyword>
<sequence>MRPGVVVLGLLSFGFLLAACSSDSNKTAEDPNVFPKDYQRELLLTLTNKLDDPTNVKDAGITDPVLRQAGKEQRYTVCVRYNARNGSRHYEGVKERIAYYYGGSLNQLIAADQGQCQGAVYKPWPELEKYCLAKSCS</sequence>
<dbReference type="AlphaFoldDB" id="A0A346A041"/>
<keyword evidence="1" id="KW-0732">Signal</keyword>
<dbReference type="OrthoDB" id="8447393at2"/>